<feature type="region of interest" description="Disordered" evidence="1">
    <location>
        <begin position="1"/>
        <end position="23"/>
    </location>
</feature>
<dbReference type="RefSeq" id="WP_361938293.1">
    <property type="nucleotide sequence ID" value="NZ_JBEXVS010000009.1"/>
</dbReference>
<name>A0ABW6MUW6_9ACTN</name>
<organism evidence="2 3">
    <name type="scientific">Streptomyces tibetensis</name>
    <dbReference type="NCBI Taxonomy" id="2382123"/>
    <lineage>
        <taxon>Bacteria</taxon>
        <taxon>Bacillati</taxon>
        <taxon>Actinomycetota</taxon>
        <taxon>Actinomycetes</taxon>
        <taxon>Kitasatosporales</taxon>
        <taxon>Streptomycetaceae</taxon>
        <taxon>Streptomyces</taxon>
    </lineage>
</organism>
<dbReference type="EMBL" id="JBIAJP010000003">
    <property type="protein sequence ID" value="MFF0004809.1"/>
    <property type="molecule type" value="Genomic_DNA"/>
</dbReference>
<evidence type="ECO:0000256" key="1">
    <source>
        <dbReference type="SAM" id="MobiDB-lite"/>
    </source>
</evidence>
<evidence type="ECO:0000313" key="2">
    <source>
        <dbReference type="EMBL" id="MFF0004809.1"/>
    </source>
</evidence>
<reference evidence="2 3" key="1">
    <citation type="submission" date="2024-10" db="EMBL/GenBank/DDBJ databases">
        <title>The Natural Products Discovery Center: Release of the First 8490 Sequenced Strains for Exploring Actinobacteria Biosynthetic Diversity.</title>
        <authorList>
            <person name="Kalkreuter E."/>
            <person name="Kautsar S.A."/>
            <person name="Yang D."/>
            <person name="Bader C.D."/>
            <person name="Teijaro C.N."/>
            <person name="Fluegel L."/>
            <person name="Davis C.M."/>
            <person name="Simpson J.R."/>
            <person name="Lauterbach L."/>
            <person name="Steele A.D."/>
            <person name="Gui C."/>
            <person name="Meng S."/>
            <person name="Li G."/>
            <person name="Viehrig K."/>
            <person name="Ye F."/>
            <person name="Su P."/>
            <person name="Kiefer A.F."/>
            <person name="Nichols A."/>
            <person name="Cepeda A.J."/>
            <person name="Yan W."/>
            <person name="Fan B."/>
            <person name="Jiang Y."/>
            <person name="Adhikari A."/>
            <person name="Zheng C.-J."/>
            <person name="Schuster L."/>
            <person name="Cowan T.M."/>
            <person name="Smanski M.J."/>
            <person name="Chevrette M.G."/>
            <person name="De Carvalho L.P.S."/>
            <person name="Shen B."/>
        </authorList>
    </citation>
    <scope>NUCLEOTIDE SEQUENCE [LARGE SCALE GENOMIC DNA]</scope>
    <source>
        <strain evidence="2 3">NPDC005497</strain>
    </source>
</reference>
<gene>
    <name evidence="2" type="ORF">ACFYQT_15435</name>
</gene>
<protein>
    <recommendedName>
        <fullName evidence="4">Lipoprotein</fullName>
    </recommendedName>
</protein>
<dbReference type="Proteomes" id="UP001601422">
    <property type="component" value="Unassembled WGS sequence"/>
</dbReference>
<keyword evidence="3" id="KW-1185">Reference proteome</keyword>
<evidence type="ECO:0008006" key="4">
    <source>
        <dbReference type="Google" id="ProtNLM"/>
    </source>
</evidence>
<proteinExistence type="predicted"/>
<sequence length="177" mass="18040">MTPRGPGAGGPRGGGTSARHHRRWATGGAALALGLSAVLAGCSGYNTPSDTASKAESAVGSIASEASDAVESATAEAQRRLDDIQDGIDVKADVKTGPPVAGSDGRVRTEVTARNTDDSTRSFAVQVDFRDGAGQLVDTVIVTVDHVQAGHSATATARSTHDLSGEVRTEVARAVRY</sequence>
<feature type="compositionally biased region" description="Gly residues" evidence="1">
    <location>
        <begin position="1"/>
        <end position="16"/>
    </location>
</feature>
<evidence type="ECO:0000313" key="3">
    <source>
        <dbReference type="Proteomes" id="UP001601422"/>
    </source>
</evidence>
<comment type="caution">
    <text evidence="2">The sequence shown here is derived from an EMBL/GenBank/DDBJ whole genome shotgun (WGS) entry which is preliminary data.</text>
</comment>
<accession>A0ABW6MUW6</accession>